<keyword evidence="2" id="KW-0677">Repeat</keyword>
<reference evidence="7 8" key="1">
    <citation type="submission" date="2019-02" db="EMBL/GenBank/DDBJ databases">
        <title>Deep-cultivation of Planctomycetes and their phenomic and genomic characterization uncovers novel biology.</title>
        <authorList>
            <person name="Wiegand S."/>
            <person name="Jogler M."/>
            <person name="Boedeker C."/>
            <person name="Pinto D."/>
            <person name="Vollmers J."/>
            <person name="Rivas-Marin E."/>
            <person name="Kohn T."/>
            <person name="Peeters S.H."/>
            <person name="Heuer A."/>
            <person name="Rast P."/>
            <person name="Oberbeckmann S."/>
            <person name="Bunk B."/>
            <person name="Jeske O."/>
            <person name="Meyerdierks A."/>
            <person name="Storesund J.E."/>
            <person name="Kallscheuer N."/>
            <person name="Luecker S."/>
            <person name="Lage O.M."/>
            <person name="Pohl T."/>
            <person name="Merkel B.J."/>
            <person name="Hornburger P."/>
            <person name="Mueller R.-W."/>
            <person name="Bruemmer F."/>
            <person name="Labrenz M."/>
            <person name="Spormann A.M."/>
            <person name="Op Den Camp H."/>
            <person name="Overmann J."/>
            <person name="Amann R."/>
            <person name="Jetten M.S.M."/>
            <person name="Mascher T."/>
            <person name="Medema M.H."/>
            <person name="Devos D.P."/>
            <person name="Kaster A.-K."/>
            <person name="Ovreas L."/>
            <person name="Rohde M."/>
            <person name="Galperin M.Y."/>
            <person name="Jogler C."/>
        </authorList>
    </citation>
    <scope>NUCLEOTIDE SEQUENCE [LARGE SCALE GENOMIC DNA]</scope>
    <source>
        <strain evidence="7 8">Q31b</strain>
    </source>
</reference>
<keyword evidence="4" id="KW-0813">Transport</keyword>
<evidence type="ECO:0000313" key="8">
    <source>
        <dbReference type="Proteomes" id="UP000315471"/>
    </source>
</evidence>
<keyword evidence="4" id="KW-0406">Ion transport</keyword>
<dbReference type="SMART" id="SM00237">
    <property type="entry name" value="Calx_beta"/>
    <property type="match status" value="3"/>
</dbReference>
<protein>
    <submittedName>
        <fullName evidence="7">Calx-beta domain protein</fullName>
    </submittedName>
</protein>
<evidence type="ECO:0000256" key="2">
    <source>
        <dbReference type="ARBA" id="ARBA00022737"/>
    </source>
</evidence>
<dbReference type="GO" id="GO:0004553">
    <property type="term" value="F:hydrolase activity, hydrolyzing O-glycosyl compounds"/>
    <property type="evidence" value="ECO:0007669"/>
    <property type="project" value="InterPro"/>
</dbReference>
<dbReference type="SUPFAM" id="SSF63446">
    <property type="entry name" value="Type I dockerin domain"/>
    <property type="match status" value="1"/>
</dbReference>
<dbReference type="InterPro" id="IPR003644">
    <property type="entry name" value="Calx_beta"/>
</dbReference>
<evidence type="ECO:0000313" key="7">
    <source>
        <dbReference type="EMBL" id="TWU35268.1"/>
    </source>
</evidence>
<dbReference type="GO" id="GO:0030001">
    <property type="term" value="P:metal ion transport"/>
    <property type="evidence" value="ECO:0007669"/>
    <property type="project" value="TreeGrafter"/>
</dbReference>
<keyword evidence="1" id="KW-0732">Signal</keyword>
<feature type="compositionally biased region" description="Basic residues" evidence="5">
    <location>
        <begin position="1"/>
        <end position="19"/>
    </location>
</feature>
<feature type="domain" description="Calx-beta" evidence="6">
    <location>
        <begin position="416"/>
        <end position="515"/>
    </location>
</feature>
<dbReference type="PANTHER" id="PTHR11878">
    <property type="entry name" value="SODIUM/CALCIUM EXCHANGER"/>
    <property type="match status" value="1"/>
</dbReference>
<evidence type="ECO:0000256" key="1">
    <source>
        <dbReference type="ARBA" id="ARBA00022729"/>
    </source>
</evidence>
<keyword evidence="3" id="KW-0106">Calcium</keyword>
<gene>
    <name evidence="7" type="ORF">Q31b_53640</name>
</gene>
<dbReference type="OrthoDB" id="220328at2"/>
<evidence type="ECO:0000259" key="6">
    <source>
        <dbReference type="SMART" id="SM00237"/>
    </source>
</evidence>
<dbReference type="InterPro" id="IPR002105">
    <property type="entry name" value="Dockerin_1_rpt"/>
</dbReference>
<sequence>MPRLTKRFQRPRRSSRRRTQPQVTRPRFEQLEDRRLLAAMSLLPSTGASFQENGLNVVSVAAESTVRFVASIENAENPIRAFVLNFGNSSNDLILANYSGSEVFTDVFDGVLESTQGDYVVGGGVESVPDSESDSGVAIGSATSVGTFDVTVPAVAGDYRLTLDFNALDPRATQLVDSNGARLPITDYGTIVLRVVDPDQAIVTASPVEQSVTEADGSFIVNVSLSKSSDEAIVVPYSIGGTATLTSDFVVPASPLVIPAGETSAEIVITITNDFVVEEDETVVVALGNPANASVGAESVSTTTIVDDDSDLPLVSLSTLDESIAEDGGATTLIVSLSRVAEVDVSVPYSIAGSATGDGVDYSIDPLSLVVIPAGATTAEISLASVDDLILETNETIIVRLDAPTGAELGTAIREVVAIIDDDQTPAPEVGFTVPEWTIDESAGSLSIRVVLSSQSDKTITVPYTIGGTASSGSDYTISASPLTFEPGTTSANIVINVVDDEFVENDETVSIALGLPSGATLGAISTETITIRNNDVLPPPKMTLSTVTDRVGEDARFVVFKAELSEPRSEIITVPFSISGTMTYDLDYASLMNQVRFEYGETERYFRVYIADDREHEMDEQLTVSLGIPNGADLGDVTSQTVTIEDNDDPPPVITFHHPTDSISEEVILMPELGNQFTQRANEIVIAATLAYPRDYVVRVPYSLSIPGVNGVPESGGAINGRDYFTMPSEIVFMPGETTGQIVLLANDDSMTESSESVVISIAESIDATAGETPSTTITITDTLPIEEGVSQAQVEPDTGLRTVAFPTDVDGNGETTPLDALLIVNHLNRDRDASVADGELAADSTRAYDVNGDGSITPFDALLVINQLSEVAAASNDWGQNEAVQSDDLSTESPGLQLSSTLYDRAREGTREGTGEGENTVESNLRSQANIDEIEQASLDAIYQGQHDTNQPSEWEHVDSIMAELGEWTIQTDLVGR</sequence>
<dbReference type="GO" id="GO:0007154">
    <property type="term" value="P:cell communication"/>
    <property type="evidence" value="ECO:0007669"/>
    <property type="project" value="InterPro"/>
</dbReference>
<dbReference type="Proteomes" id="UP000315471">
    <property type="component" value="Unassembled WGS sequence"/>
</dbReference>
<dbReference type="GO" id="GO:0016020">
    <property type="term" value="C:membrane"/>
    <property type="evidence" value="ECO:0007669"/>
    <property type="project" value="InterPro"/>
</dbReference>
<comment type="caution">
    <text evidence="7">The sequence shown here is derived from an EMBL/GenBank/DDBJ whole genome shotgun (WGS) entry which is preliminary data.</text>
</comment>
<dbReference type="RefSeq" id="WP_146602454.1">
    <property type="nucleotide sequence ID" value="NZ_SJPY01000010.1"/>
</dbReference>
<feature type="domain" description="Calx-beta" evidence="6">
    <location>
        <begin position="191"/>
        <end position="288"/>
    </location>
</feature>
<evidence type="ECO:0000256" key="5">
    <source>
        <dbReference type="SAM" id="MobiDB-lite"/>
    </source>
</evidence>
<dbReference type="InterPro" id="IPR051171">
    <property type="entry name" value="CaCA"/>
</dbReference>
<dbReference type="GO" id="GO:0000272">
    <property type="term" value="P:polysaccharide catabolic process"/>
    <property type="evidence" value="ECO:0007669"/>
    <property type="project" value="InterPro"/>
</dbReference>
<dbReference type="Pfam" id="PF03160">
    <property type="entry name" value="Calx-beta"/>
    <property type="match status" value="4"/>
</dbReference>
<accession>A0A5C6DEZ6</accession>
<organism evidence="7 8">
    <name type="scientific">Novipirellula aureliae</name>
    <dbReference type="NCBI Taxonomy" id="2527966"/>
    <lineage>
        <taxon>Bacteria</taxon>
        <taxon>Pseudomonadati</taxon>
        <taxon>Planctomycetota</taxon>
        <taxon>Planctomycetia</taxon>
        <taxon>Pirellulales</taxon>
        <taxon>Pirellulaceae</taxon>
        <taxon>Novipirellula</taxon>
    </lineage>
</organism>
<keyword evidence="8" id="KW-1185">Reference proteome</keyword>
<dbReference type="EMBL" id="SJPY01000010">
    <property type="protein sequence ID" value="TWU35268.1"/>
    <property type="molecule type" value="Genomic_DNA"/>
</dbReference>
<feature type="region of interest" description="Disordered" evidence="5">
    <location>
        <begin position="1"/>
        <end position="25"/>
    </location>
</feature>
<dbReference type="InterPro" id="IPR038081">
    <property type="entry name" value="CalX-like_sf"/>
</dbReference>
<dbReference type="PANTHER" id="PTHR11878:SF65">
    <property type="entry name" value="NA_CA-EXCHANGE PROTEIN, ISOFORM G"/>
    <property type="match status" value="1"/>
</dbReference>
<dbReference type="AlphaFoldDB" id="A0A5C6DEZ6"/>
<evidence type="ECO:0000256" key="3">
    <source>
        <dbReference type="ARBA" id="ARBA00022837"/>
    </source>
</evidence>
<feature type="domain" description="Calx-beta" evidence="6">
    <location>
        <begin position="303"/>
        <end position="402"/>
    </location>
</feature>
<dbReference type="Gene3D" id="2.60.40.2030">
    <property type="match status" value="5"/>
</dbReference>
<dbReference type="SUPFAM" id="SSF141072">
    <property type="entry name" value="CalX-like"/>
    <property type="match status" value="5"/>
</dbReference>
<dbReference type="InterPro" id="IPR036439">
    <property type="entry name" value="Dockerin_dom_sf"/>
</dbReference>
<evidence type="ECO:0000256" key="4">
    <source>
        <dbReference type="ARBA" id="ARBA00023065"/>
    </source>
</evidence>
<dbReference type="CDD" id="cd14256">
    <property type="entry name" value="Dockerin_I"/>
    <property type="match status" value="1"/>
</dbReference>
<proteinExistence type="predicted"/>
<dbReference type="Pfam" id="PF00404">
    <property type="entry name" value="Dockerin_1"/>
    <property type="match status" value="1"/>
</dbReference>
<dbReference type="Gene3D" id="1.10.1330.10">
    <property type="entry name" value="Dockerin domain"/>
    <property type="match status" value="1"/>
</dbReference>
<name>A0A5C6DEZ6_9BACT</name>